<reference evidence="6 7" key="1">
    <citation type="journal article" date="2014" name="BMC Genomics">
        <title>Genome based analysis of type-I polyketide synthase and nonribosomal peptide synthetase gene clusters in seven strains of five representative Nocardia species.</title>
        <authorList>
            <person name="Komaki H."/>
            <person name="Ichikawa N."/>
            <person name="Hosoyama A."/>
            <person name="Takahashi-Nakaguchi A."/>
            <person name="Matsuzawa T."/>
            <person name="Suzuki K."/>
            <person name="Fujita N."/>
            <person name="Gonoi T."/>
        </authorList>
    </citation>
    <scope>NUCLEOTIDE SEQUENCE [LARGE SCALE GENOMIC DNA]</scope>
    <source>
        <strain evidence="6 7">NBRC 15531</strain>
    </source>
</reference>
<dbReference type="InterPro" id="IPR050109">
    <property type="entry name" value="HTH-type_TetR-like_transc_reg"/>
</dbReference>
<sequence length="225" mass="24576">MTAEDRGLAYRFGVPDPLRPPQAPGLLERRKIQAMLEIQDVALGLFESDGYRKVSVEQVAAAAGVSASTIYRYFGTKEQLVVWDHIDTQALTILTAGSETVTATELLVAVAAVAPMVIAALAHAGEEQRIRRRVQLMTSEPEVRAGELLQIHGLEHHIRELLTQRLGRADIDLNIRYAAAQAAWGYLAAVDHWAATGFGEPLTEVLQRATDLMIEAVRAVLDTDG</sequence>
<dbReference type="GO" id="GO:0000976">
    <property type="term" value="F:transcription cis-regulatory region binding"/>
    <property type="evidence" value="ECO:0007669"/>
    <property type="project" value="TreeGrafter"/>
</dbReference>
<dbReference type="PANTHER" id="PTHR30055">
    <property type="entry name" value="HTH-TYPE TRANSCRIPTIONAL REGULATOR RUTR"/>
    <property type="match status" value="1"/>
</dbReference>
<evidence type="ECO:0000256" key="3">
    <source>
        <dbReference type="ARBA" id="ARBA00023163"/>
    </source>
</evidence>
<dbReference type="eggNOG" id="COG1309">
    <property type="taxonomic scope" value="Bacteria"/>
</dbReference>
<organism evidence="6 7">
    <name type="scientific">Nocardia asteroides NBRC 15531</name>
    <dbReference type="NCBI Taxonomy" id="1110697"/>
    <lineage>
        <taxon>Bacteria</taxon>
        <taxon>Bacillati</taxon>
        <taxon>Actinomycetota</taxon>
        <taxon>Actinomycetes</taxon>
        <taxon>Mycobacteriales</taxon>
        <taxon>Nocardiaceae</taxon>
        <taxon>Nocardia</taxon>
    </lineage>
</organism>
<keyword evidence="1" id="KW-0805">Transcription regulation</keyword>
<dbReference type="InterPro" id="IPR009057">
    <property type="entry name" value="Homeodomain-like_sf"/>
</dbReference>
<dbReference type="PANTHER" id="PTHR30055:SF238">
    <property type="entry name" value="MYCOFACTOCIN BIOSYNTHESIS TRANSCRIPTIONAL REGULATOR MFTR-RELATED"/>
    <property type="match status" value="1"/>
</dbReference>
<evidence type="ECO:0000313" key="6">
    <source>
        <dbReference type="EMBL" id="GAD86782.1"/>
    </source>
</evidence>
<dbReference type="Gene3D" id="1.10.10.60">
    <property type="entry name" value="Homeodomain-like"/>
    <property type="match status" value="1"/>
</dbReference>
<dbReference type="Pfam" id="PF00440">
    <property type="entry name" value="TetR_N"/>
    <property type="match status" value="1"/>
</dbReference>
<keyword evidence="2 4" id="KW-0238">DNA-binding</keyword>
<dbReference type="InterPro" id="IPR001647">
    <property type="entry name" value="HTH_TetR"/>
</dbReference>
<evidence type="ECO:0000256" key="2">
    <source>
        <dbReference type="ARBA" id="ARBA00023125"/>
    </source>
</evidence>
<name>U5E9L0_NOCAS</name>
<dbReference type="PROSITE" id="PS50977">
    <property type="entry name" value="HTH_TETR_2"/>
    <property type="match status" value="1"/>
</dbReference>
<dbReference type="STRING" id="1824.SAMN05444423_1011745"/>
<proteinExistence type="predicted"/>
<dbReference type="Proteomes" id="UP000017048">
    <property type="component" value="Unassembled WGS sequence"/>
</dbReference>
<dbReference type="Gene3D" id="1.10.357.10">
    <property type="entry name" value="Tetracycline Repressor, domain 2"/>
    <property type="match status" value="1"/>
</dbReference>
<accession>U5E9L0</accession>
<keyword evidence="7" id="KW-1185">Reference proteome</keyword>
<feature type="domain" description="HTH tetR-type" evidence="5">
    <location>
        <begin position="32"/>
        <end position="92"/>
    </location>
</feature>
<protein>
    <submittedName>
        <fullName evidence="6">Putative TetR family transcriptional regulator</fullName>
    </submittedName>
</protein>
<keyword evidence="3" id="KW-0804">Transcription</keyword>
<dbReference type="GO" id="GO:0003700">
    <property type="term" value="F:DNA-binding transcription factor activity"/>
    <property type="evidence" value="ECO:0007669"/>
    <property type="project" value="TreeGrafter"/>
</dbReference>
<dbReference type="PRINTS" id="PR00455">
    <property type="entry name" value="HTHTETR"/>
</dbReference>
<evidence type="ECO:0000259" key="5">
    <source>
        <dbReference type="PROSITE" id="PS50977"/>
    </source>
</evidence>
<gene>
    <name evidence="6" type="ORF">NCAST_33_01600</name>
</gene>
<dbReference type="EMBL" id="BAFO02000033">
    <property type="protein sequence ID" value="GAD86782.1"/>
    <property type="molecule type" value="Genomic_DNA"/>
</dbReference>
<dbReference type="Pfam" id="PF17754">
    <property type="entry name" value="TetR_C_14"/>
    <property type="match status" value="1"/>
</dbReference>
<evidence type="ECO:0000256" key="1">
    <source>
        <dbReference type="ARBA" id="ARBA00023015"/>
    </source>
</evidence>
<dbReference type="AlphaFoldDB" id="U5E9L0"/>
<dbReference type="InterPro" id="IPR041347">
    <property type="entry name" value="MftR_C"/>
</dbReference>
<dbReference type="SUPFAM" id="SSF46689">
    <property type="entry name" value="Homeodomain-like"/>
    <property type="match status" value="1"/>
</dbReference>
<feature type="DNA-binding region" description="H-T-H motif" evidence="4">
    <location>
        <begin position="55"/>
        <end position="74"/>
    </location>
</feature>
<evidence type="ECO:0000256" key="4">
    <source>
        <dbReference type="PROSITE-ProRule" id="PRU00335"/>
    </source>
</evidence>
<dbReference type="EMBL" id="AB685274">
    <property type="protein sequence ID" value="BAO98968.1"/>
    <property type="molecule type" value="Genomic_DNA"/>
</dbReference>
<evidence type="ECO:0000313" key="7">
    <source>
        <dbReference type="Proteomes" id="UP000017048"/>
    </source>
</evidence>